<accession>A0A516GRN4</accession>
<name>A0A516GRN4_9FLAO</name>
<dbReference type="SUPFAM" id="SSF52540">
    <property type="entry name" value="P-loop containing nucleoside triphosphate hydrolases"/>
    <property type="match status" value="1"/>
</dbReference>
<keyword evidence="2" id="KW-1185">Reference proteome</keyword>
<evidence type="ECO:0000313" key="1">
    <source>
        <dbReference type="EMBL" id="QDO94181.1"/>
    </source>
</evidence>
<dbReference type="AlphaFoldDB" id="A0A516GRN4"/>
<dbReference type="RefSeq" id="WP_143381068.1">
    <property type="nucleotide sequence ID" value="NZ_CP041637.1"/>
</dbReference>
<keyword evidence="1" id="KW-0808">Transferase</keyword>
<dbReference type="InterPro" id="IPR027417">
    <property type="entry name" value="P-loop_NTPase"/>
</dbReference>
<proteinExistence type="predicted"/>
<dbReference type="Proteomes" id="UP000319209">
    <property type="component" value="Chromosome"/>
</dbReference>
<protein>
    <submittedName>
        <fullName evidence="1">Sulfotransferase</fullName>
    </submittedName>
</protein>
<sequence>MKNNQKIIFSNSYSPRTGHNFVAQVFKIFTGLEILIHDKSETQLSRILDLYYTHTRRYIYLDSDKKFMDHLFINGLRERILSKSDNSYVLIKDTSFQGVDCLPELFPNDIHILLIRDPKDVLTSGFKAMRFKRKSIKNLIKKIGMKTGLFQLYFSWRVTHQVIDILPNLENRILIRYEDLVIQKEETLQYLKELFNCDKALDDIKAEINEISVINTSFFKEETGGKHIWDEKEKTTKFNPVNRKSKNIFYRKAIEWGTRDLRKKLGYV</sequence>
<dbReference type="Gene3D" id="3.40.50.300">
    <property type="entry name" value="P-loop containing nucleotide triphosphate hydrolases"/>
    <property type="match status" value="1"/>
</dbReference>
<gene>
    <name evidence="1" type="ORF">FNB79_09390</name>
</gene>
<dbReference type="GO" id="GO:0016740">
    <property type="term" value="F:transferase activity"/>
    <property type="evidence" value="ECO:0007669"/>
    <property type="project" value="UniProtKB-KW"/>
</dbReference>
<dbReference type="OrthoDB" id="1435929at2"/>
<evidence type="ECO:0000313" key="2">
    <source>
        <dbReference type="Proteomes" id="UP000319209"/>
    </source>
</evidence>
<dbReference type="EMBL" id="CP041637">
    <property type="protein sequence ID" value="QDO94181.1"/>
    <property type="molecule type" value="Genomic_DNA"/>
</dbReference>
<dbReference type="Pfam" id="PF13469">
    <property type="entry name" value="Sulfotransfer_3"/>
    <property type="match status" value="1"/>
</dbReference>
<dbReference type="KEGG" id="fop:FNB79_09390"/>
<organism evidence="1 2">
    <name type="scientific">Formosa sediminum</name>
    <dbReference type="NCBI Taxonomy" id="2594004"/>
    <lineage>
        <taxon>Bacteria</taxon>
        <taxon>Pseudomonadati</taxon>
        <taxon>Bacteroidota</taxon>
        <taxon>Flavobacteriia</taxon>
        <taxon>Flavobacteriales</taxon>
        <taxon>Flavobacteriaceae</taxon>
        <taxon>Formosa</taxon>
    </lineage>
</organism>
<reference evidence="1 2" key="1">
    <citation type="submission" date="2019-07" db="EMBL/GenBank/DDBJ databases">
        <title>Genome sequencing for Formosa sp. PS13.</title>
        <authorList>
            <person name="Park S.-J."/>
        </authorList>
    </citation>
    <scope>NUCLEOTIDE SEQUENCE [LARGE SCALE GENOMIC DNA]</scope>
    <source>
        <strain evidence="1 2">PS13</strain>
    </source>
</reference>